<proteinExistence type="predicted"/>
<dbReference type="AlphaFoldDB" id="A0AAD7Y3D7"/>
<keyword evidence="3" id="KW-1185">Reference proteome</keyword>
<feature type="region of interest" description="Disordered" evidence="1">
    <location>
        <begin position="333"/>
        <end position="375"/>
    </location>
</feature>
<feature type="compositionally biased region" description="Pro residues" evidence="1">
    <location>
        <begin position="295"/>
        <end position="304"/>
    </location>
</feature>
<feature type="compositionally biased region" description="Low complexity" evidence="1">
    <location>
        <begin position="358"/>
        <end position="368"/>
    </location>
</feature>
<dbReference type="Proteomes" id="UP001234581">
    <property type="component" value="Unassembled WGS sequence"/>
</dbReference>
<dbReference type="EMBL" id="JARTCD010000003">
    <property type="protein sequence ID" value="KAJ8663027.1"/>
    <property type="molecule type" value="Genomic_DNA"/>
</dbReference>
<evidence type="ECO:0000313" key="2">
    <source>
        <dbReference type="EMBL" id="KAJ8663027.1"/>
    </source>
</evidence>
<accession>A0AAD7Y3D7</accession>
<gene>
    <name evidence="2" type="ORF">O0I10_001204</name>
</gene>
<evidence type="ECO:0000256" key="1">
    <source>
        <dbReference type="SAM" id="MobiDB-lite"/>
    </source>
</evidence>
<reference evidence="2 3" key="1">
    <citation type="submission" date="2023-03" db="EMBL/GenBank/DDBJ databases">
        <title>Genome sequence of Lichtheimia ornata CBS 291.66.</title>
        <authorList>
            <person name="Mohabir J.T."/>
            <person name="Shea T.P."/>
            <person name="Kurbessoian T."/>
            <person name="Berby B."/>
            <person name="Fontaine J."/>
            <person name="Livny J."/>
            <person name="Gnirke A."/>
            <person name="Stajich J.E."/>
            <person name="Cuomo C.A."/>
        </authorList>
    </citation>
    <scope>NUCLEOTIDE SEQUENCE [LARGE SCALE GENOMIC DNA]</scope>
    <source>
        <strain evidence="2">CBS 291.66</strain>
    </source>
</reference>
<dbReference type="GeneID" id="83208622"/>
<feature type="compositionally biased region" description="Low complexity" evidence="1">
    <location>
        <begin position="247"/>
        <end position="258"/>
    </location>
</feature>
<organism evidence="2 3">
    <name type="scientific">Lichtheimia ornata</name>
    <dbReference type="NCBI Taxonomy" id="688661"/>
    <lineage>
        <taxon>Eukaryota</taxon>
        <taxon>Fungi</taxon>
        <taxon>Fungi incertae sedis</taxon>
        <taxon>Mucoromycota</taxon>
        <taxon>Mucoromycotina</taxon>
        <taxon>Mucoromycetes</taxon>
        <taxon>Mucorales</taxon>
        <taxon>Lichtheimiaceae</taxon>
        <taxon>Lichtheimia</taxon>
    </lineage>
</organism>
<sequence>MSRPFVTVDYFSHQWEALDLGCASLELKRQLAETRRKLLSVQGQLDSQHDALRQWGLGIPTTKAFSSLSKEKNRLLSDEYRLCRLENVGWRQHAAQHGLKIDPIDINWQKNSDVIWLYGPLFRRDDNDIDFEKRLAGVSTTTTHPNHHHHHDTNMALKPALKKRSETKEEYVEKLLGKAAFKKVKRRSFPADHTTTMMDFDMIEQHDVTTKKRTLRFKPDVLEYIYHADMPLRRNPSSSRSKHKRSNSNGSNGGKSSSAACQRAKALLLAARSNDSSSSTTTTTTSPLQTQTPPITLPPSPPLSPSSKDTSSIQHNDVYEGGGWLWSFFSSPSDTTTTSSSTPPPSPPGSPCPNIGATSTTTTTTTSSPPSPPLESVPNLCANLLSLSAEMITLMGTAALYKGISYGLGCPAAQHQVVNTTCIANRSKAS</sequence>
<feature type="compositionally biased region" description="Low complexity" evidence="1">
    <location>
        <begin position="275"/>
        <end position="294"/>
    </location>
</feature>
<feature type="compositionally biased region" description="Pro residues" evidence="1">
    <location>
        <begin position="342"/>
        <end position="351"/>
    </location>
</feature>
<comment type="caution">
    <text evidence="2">The sequence shown here is derived from an EMBL/GenBank/DDBJ whole genome shotgun (WGS) entry which is preliminary data.</text>
</comment>
<feature type="region of interest" description="Disordered" evidence="1">
    <location>
        <begin position="232"/>
        <end position="315"/>
    </location>
</feature>
<dbReference type="RefSeq" id="XP_058347939.1">
    <property type="nucleotide sequence ID" value="XM_058481301.1"/>
</dbReference>
<protein>
    <submittedName>
        <fullName evidence="2">Uncharacterized protein</fullName>
    </submittedName>
</protein>
<name>A0AAD7Y3D7_9FUNG</name>
<evidence type="ECO:0000313" key="3">
    <source>
        <dbReference type="Proteomes" id="UP001234581"/>
    </source>
</evidence>